<dbReference type="GO" id="GO:0008270">
    <property type="term" value="F:zinc ion binding"/>
    <property type="evidence" value="ECO:0007669"/>
    <property type="project" value="UniProtKB-KW"/>
</dbReference>
<dbReference type="Gene3D" id="2.120.10.30">
    <property type="entry name" value="TolB, C-terminal domain"/>
    <property type="match status" value="2"/>
</dbReference>
<dbReference type="Gene3D" id="4.10.830.40">
    <property type="match status" value="1"/>
</dbReference>
<feature type="domain" description="B box-type" evidence="6">
    <location>
        <begin position="165"/>
        <end position="208"/>
    </location>
</feature>
<dbReference type="PROSITE" id="PS00518">
    <property type="entry name" value="ZF_RING_1"/>
    <property type="match status" value="1"/>
</dbReference>
<dbReference type="Gene3D" id="3.30.40.10">
    <property type="entry name" value="Zinc/RING finger domain, C3HC4 (zinc finger)"/>
    <property type="match status" value="1"/>
</dbReference>
<dbReference type="InterPro" id="IPR001841">
    <property type="entry name" value="Znf_RING"/>
</dbReference>
<dbReference type="GeneID" id="119726011"/>
<dbReference type="PROSITE" id="PS50089">
    <property type="entry name" value="ZF_RING_2"/>
    <property type="match status" value="1"/>
</dbReference>
<organism evidence="7 8">
    <name type="scientific">Patiria miniata</name>
    <name type="common">Bat star</name>
    <name type="synonym">Asterina miniata</name>
    <dbReference type="NCBI Taxonomy" id="46514"/>
    <lineage>
        <taxon>Eukaryota</taxon>
        <taxon>Metazoa</taxon>
        <taxon>Echinodermata</taxon>
        <taxon>Eleutherozoa</taxon>
        <taxon>Asterozoa</taxon>
        <taxon>Asteroidea</taxon>
        <taxon>Valvatacea</taxon>
        <taxon>Valvatida</taxon>
        <taxon>Asterinidae</taxon>
        <taxon>Patiria</taxon>
    </lineage>
</organism>
<dbReference type="OrthoDB" id="342730at2759"/>
<reference evidence="7" key="1">
    <citation type="submission" date="2022-11" db="UniProtKB">
        <authorList>
            <consortium name="EnsemblMetazoa"/>
        </authorList>
    </citation>
    <scope>IDENTIFICATION</scope>
</reference>
<evidence type="ECO:0000313" key="7">
    <source>
        <dbReference type="EnsemblMetazoa" id="XP_038053560.1"/>
    </source>
</evidence>
<keyword evidence="8" id="KW-1185">Reference proteome</keyword>
<proteinExistence type="predicted"/>
<keyword evidence="2 4" id="KW-0863">Zinc-finger</keyword>
<dbReference type="SMART" id="SM00336">
    <property type="entry name" value="BBOX"/>
    <property type="match status" value="2"/>
</dbReference>
<accession>A0A913ZQZ1</accession>
<dbReference type="InterPro" id="IPR017907">
    <property type="entry name" value="Znf_RING_CS"/>
</dbReference>
<evidence type="ECO:0000256" key="3">
    <source>
        <dbReference type="ARBA" id="ARBA00022833"/>
    </source>
</evidence>
<dbReference type="Pfam" id="PF00097">
    <property type="entry name" value="zf-C3HC4"/>
    <property type="match status" value="1"/>
</dbReference>
<evidence type="ECO:0000256" key="4">
    <source>
        <dbReference type="PROSITE-ProRule" id="PRU00024"/>
    </source>
</evidence>
<dbReference type="SUPFAM" id="SSF101898">
    <property type="entry name" value="NHL repeat"/>
    <property type="match status" value="1"/>
</dbReference>
<dbReference type="InterPro" id="IPR000315">
    <property type="entry name" value="Znf_B-box"/>
</dbReference>
<evidence type="ECO:0000256" key="2">
    <source>
        <dbReference type="ARBA" id="ARBA00022771"/>
    </source>
</evidence>
<evidence type="ECO:0000259" key="5">
    <source>
        <dbReference type="PROSITE" id="PS50089"/>
    </source>
</evidence>
<dbReference type="InterPro" id="IPR018957">
    <property type="entry name" value="Znf_C3HC4_RING-type"/>
</dbReference>
<dbReference type="SUPFAM" id="SSF57845">
    <property type="entry name" value="B-box zinc-binding domain"/>
    <property type="match status" value="1"/>
</dbReference>
<dbReference type="SUPFAM" id="SSF57850">
    <property type="entry name" value="RING/U-box"/>
    <property type="match status" value="1"/>
</dbReference>
<dbReference type="InterPro" id="IPR013083">
    <property type="entry name" value="Znf_RING/FYVE/PHD"/>
</dbReference>
<evidence type="ECO:0000256" key="1">
    <source>
        <dbReference type="ARBA" id="ARBA00022723"/>
    </source>
</evidence>
<protein>
    <submittedName>
        <fullName evidence="7">Uncharacterized protein</fullName>
    </submittedName>
</protein>
<dbReference type="OMA" id="ICKQETA"/>
<dbReference type="RefSeq" id="XP_038053560.1">
    <property type="nucleotide sequence ID" value="XM_038197632.1"/>
</dbReference>
<dbReference type="PANTHER" id="PTHR25462:SF296">
    <property type="entry name" value="MEIOTIC P26, ISOFORM F"/>
    <property type="match status" value="1"/>
</dbReference>
<name>A0A913ZQZ1_PATMI</name>
<dbReference type="Pfam" id="PF00643">
    <property type="entry name" value="zf-B_box"/>
    <property type="match status" value="1"/>
</dbReference>
<dbReference type="InterPro" id="IPR047153">
    <property type="entry name" value="TRIM45/56/19-like"/>
</dbReference>
<dbReference type="Gene3D" id="3.30.160.60">
    <property type="entry name" value="Classic Zinc Finger"/>
    <property type="match status" value="1"/>
</dbReference>
<keyword evidence="3" id="KW-0862">Zinc</keyword>
<dbReference type="EnsemblMetazoa" id="XM_038197632.1">
    <property type="protein sequence ID" value="XP_038053560.1"/>
    <property type="gene ID" value="LOC119726011"/>
</dbReference>
<evidence type="ECO:0000313" key="8">
    <source>
        <dbReference type="Proteomes" id="UP000887568"/>
    </source>
</evidence>
<dbReference type="SMART" id="SM00184">
    <property type="entry name" value="RING"/>
    <property type="match status" value="1"/>
</dbReference>
<evidence type="ECO:0000259" key="6">
    <source>
        <dbReference type="PROSITE" id="PS50119"/>
    </source>
</evidence>
<dbReference type="PANTHER" id="PTHR25462">
    <property type="entry name" value="BONUS, ISOFORM C-RELATED"/>
    <property type="match status" value="1"/>
</dbReference>
<dbReference type="AlphaFoldDB" id="A0A913ZQZ1"/>
<keyword evidence="1" id="KW-0479">Metal-binding</keyword>
<dbReference type="PROSITE" id="PS50119">
    <property type="entry name" value="ZF_BBOX"/>
    <property type="match status" value="1"/>
</dbReference>
<sequence>MAEAAAKYVLGTISRGHLECLICCCRFIDPKMMDCLHSFCLNCLEELISRQQPKADQITCPICKQETAVPDTGLQGLPNCFSLSSLVDEFNKQERLLEDEPSNAPPTCEECEEGLEAVSRCLDCDGNICQKCRDTHQKMKSTKKHLIVNLDQSEAQVPTVDLLKKDIPQCNKHTTNDLCFYCETCKTLACAACVALDHRGAKHKYREVADAIRSYRQDVGKIMQRFENNRHEYKVTDDSLSHARNRLKIMVARACKDITAKEEEEFAKIRNKSRLLRDKVTQIGEEREKKFEEVQKRNHDKMERAEQIVATVNKLMQQADDFELLDLKPKVMHNLECQEKLRLEHAQHGLSFVGVKCQDVVADADLGEVLEHEIWQSEEEFHCWDVPEFDQSDIDPSDFAISVACLGNGDIAVNDLLGQLVILTSTGWYKSKVNREKLNRPARVAASSDGLLLVVDEDYVKVFDSSLKFIRQFEPSRQINEVDGEPESNVSGIAVDKKHRIAVADRGRKLISLHHLDGSLITAIRHDLVDFGLAIGIEERLIFTNYRESKLICTTYTGEEVFNIKIYFSLDPVRPTGVCCDDAGDIYVSVHCEEPEHSRVFHYSAGGAFMGPVALGLHSPYDLTFTQRGDLVVADEISIKFFQRVSVEQSRKRIVHCSLYT</sequence>
<feature type="domain" description="RING-type" evidence="5">
    <location>
        <begin position="20"/>
        <end position="64"/>
    </location>
</feature>
<dbReference type="Proteomes" id="UP000887568">
    <property type="component" value="Unplaced"/>
</dbReference>
<dbReference type="InterPro" id="IPR011042">
    <property type="entry name" value="6-blade_b-propeller_TolB-like"/>
</dbReference>